<dbReference type="EMBL" id="LTBC01000001">
    <property type="protein sequence ID" value="KYH33650.1"/>
    <property type="molecule type" value="Genomic_DNA"/>
</dbReference>
<dbReference type="PATRIC" id="fig|1122241.3.peg.384"/>
<reference evidence="3 4" key="1">
    <citation type="submission" date="2016-02" db="EMBL/GenBank/DDBJ databases">
        <title>Genome sequence of Moorella mulderi DSM 14980.</title>
        <authorList>
            <person name="Poehlein A."/>
            <person name="Daniel R."/>
        </authorList>
    </citation>
    <scope>NUCLEOTIDE SEQUENCE [LARGE SCALE GENOMIC DNA]</scope>
    <source>
        <strain evidence="3 4">DSM 14980</strain>
    </source>
</reference>
<gene>
    <name evidence="3" type="ORF">MOMUL_03560</name>
</gene>
<evidence type="ECO:0000313" key="4">
    <source>
        <dbReference type="Proteomes" id="UP000075670"/>
    </source>
</evidence>
<keyword evidence="4" id="KW-1185">Reference proteome</keyword>
<evidence type="ECO:0000259" key="2">
    <source>
        <dbReference type="Pfam" id="PF13485"/>
    </source>
</evidence>
<evidence type="ECO:0000313" key="3">
    <source>
        <dbReference type="EMBL" id="KYH33650.1"/>
    </source>
</evidence>
<proteinExistence type="predicted"/>
<feature type="domain" description="Peptidase MA-like" evidence="2">
    <location>
        <begin position="158"/>
        <end position="276"/>
    </location>
</feature>
<dbReference type="OrthoDB" id="9787613at2"/>
<dbReference type="Proteomes" id="UP000075670">
    <property type="component" value="Unassembled WGS sequence"/>
</dbReference>
<protein>
    <recommendedName>
        <fullName evidence="2">Peptidase MA-like domain-containing protein</fullName>
    </recommendedName>
</protein>
<name>A0A151B1G5_9FIRM</name>
<accession>A0A151B1G5</accession>
<comment type="caution">
    <text evidence="3">The sequence shown here is derived from an EMBL/GenBank/DDBJ whole genome shotgun (WGS) entry which is preliminary data.</text>
</comment>
<dbReference type="InterPro" id="IPR039568">
    <property type="entry name" value="Peptidase_MA-like_dom"/>
</dbReference>
<keyword evidence="1" id="KW-0812">Transmembrane</keyword>
<evidence type="ECO:0000256" key="1">
    <source>
        <dbReference type="SAM" id="Phobius"/>
    </source>
</evidence>
<dbReference type="RefSeq" id="WP_062280754.1">
    <property type="nucleotide sequence ID" value="NZ_LTBC01000001.1"/>
</dbReference>
<dbReference type="AlphaFoldDB" id="A0A151B1G5"/>
<sequence>MFQHWWQAIIAIYLAMLVVTGVILARTTALPRTLSYSLVRQVVTGHTAWQTRNWLEIDSTHFRLRYRPEDAAIAPLVLETAEEAYGPAGAMLQYEPQGKTLIILYPDRESLARQFGWAASESAMGVYWGGVIRVLSPYDWVASQDPGEIAGIFAASGPMAHELTHLLVDEKARGNYPRWLTEGIAQYVEKELTGFTMPGSPGATGWYPLKAMDYGFDSLPDQALAYRQSFLMVEYLVERWGLPALHQVLERLGQGATLDRAFQEVLGTSSAGFEGAFAREIPVSKFSQSL</sequence>
<organism evidence="3 4">
    <name type="scientific">Moorella mulderi DSM 14980</name>
    <dbReference type="NCBI Taxonomy" id="1122241"/>
    <lineage>
        <taxon>Bacteria</taxon>
        <taxon>Bacillati</taxon>
        <taxon>Bacillota</taxon>
        <taxon>Clostridia</taxon>
        <taxon>Neomoorellales</taxon>
        <taxon>Neomoorellaceae</taxon>
        <taxon>Neomoorella</taxon>
    </lineage>
</organism>
<dbReference type="Pfam" id="PF13485">
    <property type="entry name" value="Peptidase_MA_2"/>
    <property type="match status" value="1"/>
</dbReference>
<keyword evidence="1" id="KW-0472">Membrane</keyword>
<keyword evidence="1" id="KW-1133">Transmembrane helix</keyword>
<feature type="transmembrane region" description="Helical" evidence="1">
    <location>
        <begin position="6"/>
        <end position="25"/>
    </location>
</feature>